<keyword evidence="1" id="KW-0812">Transmembrane</keyword>
<dbReference type="GeneID" id="36588006"/>
<dbReference type="EMBL" id="KZ613786">
    <property type="protein sequence ID" value="PMD61103.1"/>
    <property type="molecule type" value="Genomic_DNA"/>
</dbReference>
<keyword evidence="1" id="KW-1133">Transmembrane helix</keyword>
<dbReference type="AlphaFoldDB" id="A0A2J6TDM0"/>
<reference evidence="2 3" key="1">
    <citation type="submission" date="2016-04" db="EMBL/GenBank/DDBJ databases">
        <title>A degradative enzymes factory behind the ericoid mycorrhizal symbiosis.</title>
        <authorList>
            <consortium name="DOE Joint Genome Institute"/>
            <person name="Martino E."/>
            <person name="Morin E."/>
            <person name="Grelet G."/>
            <person name="Kuo A."/>
            <person name="Kohler A."/>
            <person name="Daghino S."/>
            <person name="Barry K."/>
            <person name="Choi C."/>
            <person name="Cichocki N."/>
            <person name="Clum A."/>
            <person name="Copeland A."/>
            <person name="Hainaut M."/>
            <person name="Haridas S."/>
            <person name="Labutti K."/>
            <person name="Lindquist E."/>
            <person name="Lipzen A."/>
            <person name="Khouja H.-R."/>
            <person name="Murat C."/>
            <person name="Ohm R."/>
            <person name="Olson A."/>
            <person name="Spatafora J."/>
            <person name="Veneault-Fourrey C."/>
            <person name="Henrissat B."/>
            <person name="Grigoriev I."/>
            <person name="Martin F."/>
            <person name="Perotto S."/>
        </authorList>
    </citation>
    <scope>NUCLEOTIDE SEQUENCE [LARGE SCALE GENOMIC DNA]</scope>
    <source>
        <strain evidence="2 3">E</strain>
    </source>
</reference>
<dbReference type="InParanoid" id="A0A2J6TDM0"/>
<keyword evidence="1" id="KW-0472">Membrane</keyword>
<proteinExistence type="predicted"/>
<evidence type="ECO:0000256" key="1">
    <source>
        <dbReference type="SAM" id="Phobius"/>
    </source>
</evidence>
<keyword evidence="3" id="KW-1185">Reference proteome</keyword>
<name>A0A2J6TDM0_9HELO</name>
<sequence length="268" mass="31308">MNARRHDLKDSLSVLVVDLVERDGDTLVCEAIDLAARLWIMVDIGQLSWGFVPGQKSMQWEDGKLTELLHNRFGDPGPSKLGIRVKLERLFTARNLERIAGLQIVWTSNLSDHLKLKDDDTRVAIFYHATFLKHHNKECHPFPPGFFEETERTLALLIPQYDINSTRWFKIQQRKFGLDYMASSTGHLTTEERQIENFVFWHDRLCILKQVFDEAEPGTIAQWWCDRRRRVQWYTFWVAALVLALTIFFGMIQCVEGGLQVYKAYYPS</sequence>
<evidence type="ECO:0000313" key="3">
    <source>
        <dbReference type="Proteomes" id="UP000235371"/>
    </source>
</evidence>
<feature type="transmembrane region" description="Helical" evidence="1">
    <location>
        <begin position="233"/>
        <end position="252"/>
    </location>
</feature>
<dbReference type="OrthoDB" id="5428890at2759"/>
<dbReference type="Proteomes" id="UP000235371">
    <property type="component" value="Unassembled WGS sequence"/>
</dbReference>
<dbReference type="RefSeq" id="XP_024738007.1">
    <property type="nucleotide sequence ID" value="XM_024879929.1"/>
</dbReference>
<protein>
    <submittedName>
        <fullName evidence="2">Uncharacterized protein</fullName>
    </submittedName>
</protein>
<gene>
    <name evidence="2" type="ORF">K444DRAFT_611378</name>
</gene>
<organism evidence="2 3">
    <name type="scientific">Hyaloscypha bicolor E</name>
    <dbReference type="NCBI Taxonomy" id="1095630"/>
    <lineage>
        <taxon>Eukaryota</taxon>
        <taxon>Fungi</taxon>
        <taxon>Dikarya</taxon>
        <taxon>Ascomycota</taxon>
        <taxon>Pezizomycotina</taxon>
        <taxon>Leotiomycetes</taxon>
        <taxon>Helotiales</taxon>
        <taxon>Hyaloscyphaceae</taxon>
        <taxon>Hyaloscypha</taxon>
        <taxon>Hyaloscypha bicolor</taxon>
    </lineage>
</organism>
<evidence type="ECO:0000313" key="2">
    <source>
        <dbReference type="EMBL" id="PMD61103.1"/>
    </source>
</evidence>
<accession>A0A2J6TDM0</accession>